<accession>H8L6R2</accession>
<feature type="transmembrane region" description="Helical" evidence="1">
    <location>
        <begin position="65"/>
        <end position="84"/>
    </location>
</feature>
<feature type="transmembrane region" description="Helical" evidence="1">
    <location>
        <begin position="96"/>
        <end position="123"/>
    </location>
</feature>
<keyword evidence="1" id="KW-1133">Transmembrane helix</keyword>
<feature type="transmembrane region" description="Helical" evidence="1">
    <location>
        <begin position="6"/>
        <end position="29"/>
    </location>
</feature>
<dbReference type="RefSeq" id="WP_014403881.1">
    <property type="nucleotide sequence ID" value="NC_017033.1"/>
</dbReference>
<dbReference type="EMBL" id="CP003350">
    <property type="protein sequence ID" value="AFC86878.1"/>
    <property type="molecule type" value="Genomic_DNA"/>
</dbReference>
<dbReference type="GO" id="GO:0016020">
    <property type="term" value="C:membrane"/>
    <property type="evidence" value="ECO:0007669"/>
    <property type="project" value="InterPro"/>
</dbReference>
<dbReference type="AlphaFoldDB" id="H8L6R2"/>
<dbReference type="STRING" id="767434.Fraau_2519"/>
<gene>
    <name evidence="2" type="ordered locus">Fraau_2519</name>
</gene>
<dbReference type="Proteomes" id="UP000005234">
    <property type="component" value="Chromosome"/>
</dbReference>
<dbReference type="OrthoDB" id="9806665at2"/>
<evidence type="ECO:0000313" key="2">
    <source>
        <dbReference type="EMBL" id="AFC86878.1"/>
    </source>
</evidence>
<keyword evidence="1" id="KW-0812">Transmembrane</keyword>
<dbReference type="Pfam" id="PF02325">
    <property type="entry name" value="CCB3_YggT"/>
    <property type="match status" value="2"/>
</dbReference>
<keyword evidence="1" id="KW-0472">Membrane</keyword>
<dbReference type="HOGENOM" id="CLU_089905_1_1_6"/>
<protein>
    <submittedName>
        <fullName evidence="2">Putative integral membrane protein</fullName>
    </submittedName>
</protein>
<evidence type="ECO:0000256" key="1">
    <source>
        <dbReference type="SAM" id="Phobius"/>
    </source>
</evidence>
<dbReference type="KEGG" id="fau:Fraau_2519"/>
<keyword evidence="3" id="KW-1185">Reference proteome</keyword>
<feature type="transmembrane region" description="Helical" evidence="1">
    <location>
        <begin position="154"/>
        <end position="177"/>
    </location>
</feature>
<proteinExistence type="predicted"/>
<evidence type="ECO:0000313" key="3">
    <source>
        <dbReference type="Proteomes" id="UP000005234"/>
    </source>
</evidence>
<sequence length="190" mass="20928">MSYLLQALTLLIQVAFSFAIGLFVIRVLAEACRAEFQNPLSQLIYRYTNPVVTPIRRWVPNWKRVNLAAVLVAWLLSTLSRGLQQGLLGGRLPAPLGLVVLGTADLIDFTLVFYVAMIFGWTLSSLFGGDRRHPAARLLGQLIEPLLRPWRGRLAFGGIDFSPTVVMLALLVARILVVGPLRALGYDMGG</sequence>
<organism evidence="2 3">
    <name type="scientific">Frateuria aurantia (strain ATCC 33424 / DSM 6220 / KCTC 2777 / LMG 1558 / NBRC 3245 / NCIMB 13370)</name>
    <name type="common">Acetobacter aurantius</name>
    <dbReference type="NCBI Taxonomy" id="767434"/>
    <lineage>
        <taxon>Bacteria</taxon>
        <taxon>Pseudomonadati</taxon>
        <taxon>Pseudomonadota</taxon>
        <taxon>Gammaproteobacteria</taxon>
        <taxon>Lysobacterales</taxon>
        <taxon>Rhodanobacteraceae</taxon>
        <taxon>Frateuria</taxon>
    </lineage>
</organism>
<dbReference type="InterPro" id="IPR003425">
    <property type="entry name" value="CCB3/YggT"/>
</dbReference>
<reference evidence="2" key="1">
    <citation type="submission" date="2012-02" db="EMBL/GenBank/DDBJ databases">
        <title>The complete genome of Frateuria aurantia DSM 6220.</title>
        <authorList>
            <consortium name="US DOE Joint Genome Institute (JGI-PGF)"/>
            <person name="Lucas S."/>
            <person name="Copeland A."/>
            <person name="Lapidus A."/>
            <person name="Glavina del Rio T."/>
            <person name="Dalin E."/>
            <person name="Tice H."/>
            <person name="Bruce D."/>
            <person name="Goodwin L."/>
            <person name="Pitluck S."/>
            <person name="Peters L."/>
            <person name="Ovchinnikova G."/>
            <person name="Teshima H."/>
            <person name="Kyrpides N."/>
            <person name="Mavromatis K."/>
            <person name="Ivanova N."/>
            <person name="Brettin T."/>
            <person name="Detter J.C."/>
            <person name="Han C."/>
            <person name="Larimer F."/>
            <person name="Land M."/>
            <person name="Hauser L."/>
            <person name="Markowitz V."/>
            <person name="Cheng J.-F."/>
            <person name="Hugenholtz P."/>
            <person name="Woyke T."/>
            <person name="Wu D."/>
            <person name="Brambilla E."/>
            <person name="Klenk H.-P."/>
            <person name="Eisen J.A."/>
        </authorList>
    </citation>
    <scope>NUCLEOTIDE SEQUENCE</scope>
    <source>
        <strain evidence="2">DSM 6220</strain>
    </source>
</reference>
<dbReference type="eggNOG" id="COG0762">
    <property type="taxonomic scope" value="Bacteria"/>
</dbReference>
<name>H8L6R2_FRAAD</name>